<dbReference type="GO" id="GO:0009368">
    <property type="term" value="C:endopeptidase Clp complex"/>
    <property type="evidence" value="ECO:0007669"/>
    <property type="project" value="TreeGrafter"/>
</dbReference>
<evidence type="ECO:0000313" key="8">
    <source>
        <dbReference type="EMBL" id="CDX01292.1"/>
    </source>
</evidence>
<dbReference type="CDD" id="cd07016">
    <property type="entry name" value="S14_ClpP_1"/>
    <property type="match status" value="1"/>
</dbReference>
<dbReference type="SUPFAM" id="SSF52096">
    <property type="entry name" value="ClpP/crotonase"/>
    <property type="match status" value="1"/>
</dbReference>
<dbReference type="PANTHER" id="PTHR10381:SF70">
    <property type="entry name" value="ATP-DEPENDENT CLP PROTEASE PROTEOLYTIC SUBUNIT"/>
    <property type="match status" value="1"/>
</dbReference>
<dbReference type="GO" id="GO:0006515">
    <property type="term" value="P:protein quality control for misfolded or incompletely synthesized proteins"/>
    <property type="evidence" value="ECO:0007669"/>
    <property type="project" value="TreeGrafter"/>
</dbReference>
<keyword evidence="3" id="KW-0645">Protease</keyword>
<evidence type="ECO:0000256" key="1">
    <source>
        <dbReference type="ARBA" id="ARBA00007039"/>
    </source>
</evidence>
<dbReference type="PRINTS" id="PR00127">
    <property type="entry name" value="CLPPROTEASEP"/>
</dbReference>
<evidence type="ECO:0000256" key="2">
    <source>
        <dbReference type="ARBA" id="ARBA00022490"/>
    </source>
</evidence>
<dbReference type="PANTHER" id="PTHR10381">
    <property type="entry name" value="ATP-DEPENDENT CLP PROTEASE PROTEOLYTIC SUBUNIT"/>
    <property type="match status" value="1"/>
</dbReference>
<dbReference type="InterPro" id="IPR001907">
    <property type="entry name" value="ClpP"/>
</dbReference>
<evidence type="ECO:0000256" key="5">
    <source>
        <dbReference type="ARBA" id="ARBA00022825"/>
    </source>
</evidence>
<dbReference type="Pfam" id="PF00574">
    <property type="entry name" value="CLP_protease"/>
    <property type="match status" value="1"/>
</dbReference>
<organism evidence="8">
    <name type="scientific">Desulfitobacterium hafniense</name>
    <name type="common">Desulfitobacterium frappieri</name>
    <dbReference type="NCBI Taxonomy" id="49338"/>
    <lineage>
        <taxon>Bacteria</taxon>
        <taxon>Bacillati</taxon>
        <taxon>Bacillota</taxon>
        <taxon>Clostridia</taxon>
        <taxon>Eubacteriales</taxon>
        <taxon>Desulfitobacteriaceae</taxon>
        <taxon>Desulfitobacterium</taxon>
    </lineage>
</organism>
<dbReference type="GO" id="GO:0004252">
    <property type="term" value="F:serine-type endopeptidase activity"/>
    <property type="evidence" value="ECO:0007669"/>
    <property type="project" value="InterPro"/>
</dbReference>
<reference evidence="8" key="1">
    <citation type="submission" date="2014-07" db="EMBL/GenBank/DDBJ databases">
        <authorList>
            <person name="Hornung V.Bastian."/>
        </authorList>
    </citation>
    <scope>NUCLEOTIDE SEQUENCE</scope>
    <source>
        <strain evidence="8">PCE-S</strain>
    </source>
</reference>
<protein>
    <recommendedName>
        <fullName evidence="6">ATP-dependent Clp protease proteolytic subunit</fullName>
    </recommendedName>
</protein>
<evidence type="ECO:0000256" key="6">
    <source>
        <dbReference type="RuleBase" id="RU003567"/>
    </source>
</evidence>
<dbReference type="PATRIC" id="fig|49338.4.peg.1515"/>
<dbReference type="AlphaFoldDB" id="A0A098AYV9"/>
<accession>A0A098AYV9</accession>
<evidence type="ECO:0000256" key="4">
    <source>
        <dbReference type="ARBA" id="ARBA00022801"/>
    </source>
</evidence>
<evidence type="ECO:0000256" key="7">
    <source>
        <dbReference type="SAM" id="MobiDB-lite"/>
    </source>
</evidence>
<feature type="region of interest" description="Disordered" evidence="7">
    <location>
        <begin position="310"/>
        <end position="332"/>
    </location>
</feature>
<keyword evidence="2" id="KW-0963">Cytoplasm</keyword>
<dbReference type="NCBIfam" id="NF045542">
    <property type="entry name" value="Clp_rel_HeadMat"/>
    <property type="match status" value="1"/>
</dbReference>
<sequence>MKKINIKGPIIPSNAQLIYDWFEMEATSPKKIIAQLEEANGENIEIYINSGGGSVSAASEIYTALQEYRGRKIGKIVGLAGSAASFAALGVDELWMAPTAQMMMHNARAQAEGDYHDMDAASDMLKSANLAISNAYRLKTGKTYEELLDMMNAETWLSPQQALEYKLIDKIMFDDQDLLVAKVDTTPMLPQKLIDKIRNELIAGGLIQNQITNITIPTKTKEDESKMLTLEKLKNEHPDLYNKVLNEGREAGVQAERQRIQAIEELALPGNEELLSKAKFETGITAEQVAVEIIKAEKQRGANFLANRQDDASQLNNVAGSAPQDEELERQSIVSNMVGGAKKMRGVE</sequence>
<dbReference type="EMBL" id="LK996017">
    <property type="protein sequence ID" value="CDX01292.1"/>
    <property type="molecule type" value="Genomic_DNA"/>
</dbReference>
<proteinExistence type="inferred from homology"/>
<evidence type="ECO:0000256" key="3">
    <source>
        <dbReference type="ARBA" id="ARBA00022670"/>
    </source>
</evidence>
<dbReference type="GO" id="GO:0004176">
    <property type="term" value="F:ATP-dependent peptidase activity"/>
    <property type="evidence" value="ECO:0007669"/>
    <property type="project" value="InterPro"/>
</dbReference>
<keyword evidence="4" id="KW-0378">Hydrolase</keyword>
<name>A0A098AYV9_DESHA</name>
<gene>
    <name evidence="8" type="ORF">DPCES_1405</name>
</gene>
<dbReference type="RefSeq" id="WP_245280974.1">
    <property type="nucleotide sequence ID" value="NZ_LK996017.1"/>
</dbReference>
<dbReference type="Gene3D" id="3.90.226.10">
    <property type="entry name" value="2-enoyl-CoA Hydratase, Chain A, domain 1"/>
    <property type="match status" value="1"/>
</dbReference>
<keyword evidence="5" id="KW-0720">Serine protease</keyword>
<dbReference type="InterPro" id="IPR023562">
    <property type="entry name" value="ClpP/TepA"/>
</dbReference>
<comment type="similarity">
    <text evidence="1 6">Belongs to the peptidase S14 family.</text>
</comment>
<dbReference type="GO" id="GO:0051117">
    <property type="term" value="F:ATPase binding"/>
    <property type="evidence" value="ECO:0007669"/>
    <property type="project" value="TreeGrafter"/>
</dbReference>
<dbReference type="InterPro" id="IPR029045">
    <property type="entry name" value="ClpP/crotonase-like_dom_sf"/>
</dbReference>